<dbReference type="PROSITE" id="PS50995">
    <property type="entry name" value="HTH_MARR_2"/>
    <property type="match status" value="1"/>
</dbReference>
<accession>A0AA91TZL9</accession>
<reference evidence="6 8" key="2">
    <citation type="submission" date="2018-10" db="EMBL/GenBank/DDBJ databases">
        <title>Complete genome sequence of Pseudomonas pelagia strain Kongs-67.</title>
        <authorList>
            <person name="Sinha R.K."/>
            <person name="Krishnan K."/>
        </authorList>
    </citation>
    <scope>NUCLEOTIDE SEQUENCE [LARGE SCALE GENOMIC DNA]</scope>
    <source>
        <strain evidence="6 8">Kongs-67</strain>
    </source>
</reference>
<dbReference type="Proteomes" id="UP000243750">
    <property type="component" value="Unassembled WGS sequence"/>
</dbReference>
<organism evidence="5 7">
    <name type="scientific">Halopseudomonas pelagia</name>
    <dbReference type="NCBI Taxonomy" id="553151"/>
    <lineage>
        <taxon>Bacteria</taxon>
        <taxon>Pseudomonadati</taxon>
        <taxon>Pseudomonadota</taxon>
        <taxon>Gammaproteobacteria</taxon>
        <taxon>Pseudomonadales</taxon>
        <taxon>Pseudomonadaceae</taxon>
        <taxon>Halopseudomonas</taxon>
    </lineage>
</organism>
<keyword evidence="1" id="KW-0805">Transcription regulation</keyword>
<feature type="domain" description="HTH marR-type" evidence="4">
    <location>
        <begin position="1"/>
        <end position="155"/>
    </location>
</feature>
<dbReference type="InterPro" id="IPR023187">
    <property type="entry name" value="Tscrpt_reg_MarR-type_CS"/>
</dbReference>
<name>A0AA91TZL9_9GAMM</name>
<dbReference type="PANTHER" id="PTHR42756:SF1">
    <property type="entry name" value="TRANSCRIPTIONAL REPRESSOR OF EMRAB OPERON"/>
    <property type="match status" value="1"/>
</dbReference>
<evidence type="ECO:0000259" key="4">
    <source>
        <dbReference type="PROSITE" id="PS50995"/>
    </source>
</evidence>
<dbReference type="SMART" id="SM00347">
    <property type="entry name" value="HTH_MARR"/>
    <property type="match status" value="1"/>
</dbReference>
<proteinExistence type="predicted"/>
<keyword evidence="2" id="KW-0238">DNA-binding</keyword>
<protein>
    <submittedName>
        <fullName evidence="5">MarR family transcriptional regulator</fullName>
    </submittedName>
</protein>
<dbReference type="PRINTS" id="PR00598">
    <property type="entry name" value="HTHMARR"/>
</dbReference>
<dbReference type="Pfam" id="PF01047">
    <property type="entry name" value="MarR"/>
    <property type="match status" value="1"/>
</dbReference>
<evidence type="ECO:0000313" key="8">
    <source>
        <dbReference type="Proteomes" id="UP000344571"/>
    </source>
</evidence>
<dbReference type="PANTHER" id="PTHR42756">
    <property type="entry name" value="TRANSCRIPTIONAL REGULATOR, MARR"/>
    <property type="match status" value="1"/>
</dbReference>
<dbReference type="GO" id="GO:0003700">
    <property type="term" value="F:DNA-binding transcription factor activity"/>
    <property type="evidence" value="ECO:0007669"/>
    <property type="project" value="InterPro"/>
</dbReference>
<sequence>MKKLAQEQVQTEFDSALQRSPLLGRPGFLIRRLHQIHCGLFLDETQGHDVTPVQYSLLTTLSMIGETDQITLANEIGLERTSVAEVIARLEKKGLLLRKQSTADRRVKLVKLSRKGQYLLKKLEAKVQKAHERTVEALPEDERALFILQLIRLVEANNDIGSAPFKLDQSN</sequence>
<evidence type="ECO:0000313" key="7">
    <source>
        <dbReference type="Proteomes" id="UP000243750"/>
    </source>
</evidence>
<reference evidence="5 7" key="1">
    <citation type="submission" date="2017-09" db="EMBL/GenBank/DDBJ databases">
        <title>Bacterial and phytoplankton interrelationship in Kongsfjorden, an Arctic fjord.</title>
        <authorList>
            <person name="Sinha R."/>
            <person name="Krishnan K."/>
        </authorList>
    </citation>
    <scope>NUCLEOTIDE SEQUENCE [LARGE SCALE GENOMIC DNA]</scope>
    <source>
        <strain evidence="5 7">58</strain>
    </source>
</reference>
<dbReference type="EMBL" id="NWMT01000237">
    <property type="protein sequence ID" value="PCC97889.1"/>
    <property type="molecule type" value="Genomic_DNA"/>
</dbReference>
<dbReference type="Gene3D" id="1.10.10.10">
    <property type="entry name" value="Winged helix-like DNA-binding domain superfamily/Winged helix DNA-binding domain"/>
    <property type="match status" value="1"/>
</dbReference>
<dbReference type="RefSeq" id="WP_096348008.1">
    <property type="nucleotide sequence ID" value="NZ_CP033116.1"/>
</dbReference>
<evidence type="ECO:0000256" key="2">
    <source>
        <dbReference type="ARBA" id="ARBA00023125"/>
    </source>
</evidence>
<evidence type="ECO:0000313" key="5">
    <source>
        <dbReference type="EMBL" id="PCC97889.1"/>
    </source>
</evidence>
<gene>
    <name evidence="5" type="ORF">CO192_18415</name>
    <name evidence="6" type="ORF">EAO82_07105</name>
</gene>
<dbReference type="PROSITE" id="PS01117">
    <property type="entry name" value="HTH_MARR_1"/>
    <property type="match status" value="1"/>
</dbReference>
<dbReference type="InterPro" id="IPR036388">
    <property type="entry name" value="WH-like_DNA-bd_sf"/>
</dbReference>
<evidence type="ECO:0000256" key="3">
    <source>
        <dbReference type="ARBA" id="ARBA00023163"/>
    </source>
</evidence>
<dbReference type="InterPro" id="IPR000835">
    <property type="entry name" value="HTH_MarR-typ"/>
</dbReference>
<dbReference type="EMBL" id="CP033116">
    <property type="protein sequence ID" value="QFY56154.1"/>
    <property type="molecule type" value="Genomic_DNA"/>
</dbReference>
<keyword evidence="8" id="KW-1185">Reference proteome</keyword>
<evidence type="ECO:0000313" key="6">
    <source>
        <dbReference type="EMBL" id="QFY56154.1"/>
    </source>
</evidence>
<dbReference type="Proteomes" id="UP000344571">
    <property type="component" value="Chromosome"/>
</dbReference>
<keyword evidence="3" id="KW-0804">Transcription</keyword>
<evidence type="ECO:0000256" key="1">
    <source>
        <dbReference type="ARBA" id="ARBA00023015"/>
    </source>
</evidence>
<dbReference type="GO" id="GO:0003677">
    <property type="term" value="F:DNA binding"/>
    <property type="evidence" value="ECO:0007669"/>
    <property type="project" value="UniProtKB-KW"/>
</dbReference>
<dbReference type="AlphaFoldDB" id="A0AA91TZL9"/>
<dbReference type="InterPro" id="IPR036390">
    <property type="entry name" value="WH_DNA-bd_sf"/>
</dbReference>
<dbReference type="SUPFAM" id="SSF46785">
    <property type="entry name" value="Winged helix' DNA-binding domain"/>
    <property type="match status" value="1"/>
</dbReference>